<dbReference type="Pfam" id="PF07715">
    <property type="entry name" value="Plug"/>
    <property type="match status" value="1"/>
</dbReference>
<dbReference type="AlphaFoldDB" id="A0AAW3YSK8"/>
<organism evidence="13">
    <name type="scientific">Xenorhabdus szentirmaii</name>
    <dbReference type="NCBI Taxonomy" id="290112"/>
    <lineage>
        <taxon>Bacteria</taxon>
        <taxon>Pseudomonadati</taxon>
        <taxon>Pseudomonadota</taxon>
        <taxon>Gammaproteobacteria</taxon>
        <taxon>Enterobacterales</taxon>
        <taxon>Morganellaceae</taxon>
        <taxon>Xenorhabdus</taxon>
    </lineage>
</organism>
<dbReference type="Gene3D" id="2.170.130.10">
    <property type="entry name" value="TonB-dependent receptor, plug domain"/>
    <property type="match status" value="1"/>
</dbReference>
<keyword evidence="6 8" id="KW-0472">Membrane</keyword>
<dbReference type="RefSeq" id="WP_323862144.1">
    <property type="nucleotide sequence ID" value="NZ_JACXBC010000032.1"/>
</dbReference>
<dbReference type="Gene3D" id="2.40.170.20">
    <property type="entry name" value="TonB-dependent receptor, beta-barrel domain"/>
    <property type="match status" value="1"/>
</dbReference>
<evidence type="ECO:0000256" key="3">
    <source>
        <dbReference type="ARBA" id="ARBA00022452"/>
    </source>
</evidence>
<feature type="domain" description="TonB-dependent receptor-like beta-barrel" evidence="11">
    <location>
        <begin position="276"/>
        <end position="712"/>
    </location>
</feature>
<keyword evidence="7 8" id="KW-0998">Cell outer membrane</keyword>
<keyword evidence="13" id="KW-0675">Receptor</keyword>
<evidence type="ECO:0000256" key="10">
    <source>
        <dbReference type="SAM" id="SignalP"/>
    </source>
</evidence>
<reference evidence="13" key="2">
    <citation type="journal article" date="2024" name="Toxins">
        <title>Genome Sequence Analysis of Native Xenorhabdus Strains Isolated from Entomopathogenic Nematodes in Argentina.</title>
        <authorList>
            <person name="Palma L."/>
            <person name="Frizzo L."/>
            <person name="Kaiser S."/>
            <person name="Berry C."/>
            <person name="Caballero P."/>
            <person name="Bode H.B."/>
            <person name="Del Valle E.E."/>
        </authorList>
    </citation>
    <scope>NUCLEOTIDE SEQUENCE</scope>
    <source>
        <strain evidence="13">M</strain>
    </source>
</reference>
<evidence type="ECO:0000256" key="7">
    <source>
        <dbReference type="ARBA" id="ARBA00023237"/>
    </source>
</evidence>
<comment type="similarity">
    <text evidence="8 9">Belongs to the TonB-dependent receptor family.</text>
</comment>
<gene>
    <name evidence="13" type="ORF">ID854_07450</name>
</gene>
<dbReference type="InterPro" id="IPR000531">
    <property type="entry name" value="Beta-barrel_TonB"/>
</dbReference>
<keyword evidence="4 8" id="KW-0812">Transmembrane</keyword>
<dbReference type="GO" id="GO:0015344">
    <property type="term" value="F:siderophore uptake transmembrane transporter activity"/>
    <property type="evidence" value="ECO:0007669"/>
    <property type="project" value="TreeGrafter"/>
</dbReference>
<dbReference type="SUPFAM" id="SSF56935">
    <property type="entry name" value="Porins"/>
    <property type="match status" value="1"/>
</dbReference>
<evidence type="ECO:0000256" key="9">
    <source>
        <dbReference type="RuleBase" id="RU003357"/>
    </source>
</evidence>
<keyword evidence="2 8" id="KW-0813">Transport</keyword>
<dbReference type="GO" id="GO:0009279">
    <property type="term" value="C:cell outer membrane"/>
    <property type="evidence" value="ECO:0007669"/>
    <property type="project" value="UniProtKB-SubCell"/>
</dbReference>
<dbReference type="InterPro" id="IPR039426">
    <property type="entry name" value="TonB-dep_rcpt-like"/>
</dbReference>
<dbReference type="Proteomes" id="UP001193920">
    <property type="component" value="Unassembled WGS sequence"/>
</dbReference>
<dbReference type="GO" id="GO:0044718">
    <property type="term" value="P:siderophore transmembrane transport"/>
    <property type="evidence" value="ECO:0007669"/>
    <property type="project" value="TreeGrafter"/>
</dbReference>
<evidence type="ECO:0000256" key="2">
    <source>
        <dbReference type="ARBA" id="ARBA00022448"/>
    </source>
</evidence>
<name>A0AAW3YSK8_9GAMM</name>
<keyword evidence="10" id="KW-0732">Signal</keyword>
<feature type="domain" description="TonB-dependent receptor plug" evidence="12">
    <location>
        <begin position="68"/>
        <end position="163"/>
    </location>
</feature>
<feature type="signal peptide" evidence="10">
    <location>
        <begin position="1"/>
        <end position="23"/>
    </location>
</feature>
<proteinExistence type="inferred from homology"/>
<keyword evidence="5 9" id="KW-0798">TonB box</keyword>
<evidence type="ECO:0000256" key="1">
    <source>
        <dbReference type="ARBA" id="ARBA00004571"/>
    </source>
</evidence>
<evidence type="ECO:0000256" key="8">
    <source>
        <dbReference type="PROSITE-ProRule" id="PRU01360"/>
    </source>
</evidence>
<keyword evidence="3 8" id="KW-1134">Transmembrane beta strand</keyword>
<dbReference type="InterPro" id="IPR012910">
    <property type="entry name" value="Plug_dom"/>
</dbReference>
<dbReference type="PROSITE" id="PS52016">
    <property type="entry name" value="TONB_DEPENDENT_REC_3"/>
    <property type="match status" value="1"/>
</dbReference>
<comment type="subcellular location">
    <subcellularLocation>
        <location evidence="1 8">Cell outer membrane</location>
        <topology evidence="1 8">Multi-pass membrane protein</topology>
    </subcellularLocation>
</comment>
<dbReference type="InterPro" id="IPR037066">
    <property type="entry name" value="Plug_dom_sf"/>
</dbReference>
<dbReference type="InterPro" id="IPR036942">
    <property type="entry name" value="Beta-barrel_TonB_sf"/>
</dbReference>
<dbReference type="Pfam" id="PF00593">
    <property type="entry name" value="TonB_dep_Rec_b-barrel"/>
    <property type="match status" value="1"/>
</dbReference>
<evidence type="ECO:0000256" key="5">
    <source>
        <dbReference type="ARBA" id="ARBA00023077"/>
    </source>
</evidence>
<sequence length="753" mass="83390">MKIVAKIAGASAVLIGLQGIAYAENTNDDKKEKVMRFSSLKVSGAQDNNSPQIEAMEKPGAYSSVGDDNKLQSIDSVLRTLPGTYTQMDASQGVGAVSVNIRGLSGFGRVNMMVDGVSQSFYGIAPNEFGHAQMPYNQFGAIIDPNFIIRTDINRGQADGSDSVNTLAGSVNFRTIGVEDVIFEGNNFGVRTKASYGTNGLGKNGMVAVAGKIQAFSPEGSIGAMLAVSGYSVDAHYKNGMGINSEEFGTDETFKQKPNSQLTKLNIKPNDFHELELSGRYYHNKFTKRHIDNSDYYLKYHYTPFSELVDTKILLSSSKGTQRTLSEMSGLGKAESHNKSHAIDIKNTSRFNYGDTDFSFTLGSKLMQTEYKKKTGIDLGPDETSTEDSNVFSPSGKQDIASIYSDFKIEHGIYTVNLGLNYLDYSLKGYKPACSNNDPCFPEGETQVSSKGRGFNPSILLSAEIIPEFQPFVSYKHSMRAPNIQEMFYFGGESSSVNPFLKRETTDTYEIGFNSYRPNLIVDGDAFRLKATLFHTKIKDYINGERIMFCRKGDKEVCQIDESLTKEEKNALDATFNTYIYKNNVTPVTTKGYEISANYDAGVFYSSLAYSKQKTEQPTSQLATVMGASSSSRLPSSYLTLNTGIRLLDENMRVGAIMKYTGQSYHQDYENDTDWDIKEKMVKDDKIPTIVDLYADYKINKHIFVKFSVQNLANKNYADALNRMNSSINVTSGDTISQTARGRTYVMGAEVRF</sequence>
<evidence type="ECO:0000256" key="6">
    <source>
        <dbReference type="ARBA" id="ARBA00023136"/>
    </source>
</evidence>
<protein>
    <submittedName>
        <fullName evidence="13">TonB-dependent receptor</fullName>
    </submittedName>
</protein>
<evidence type="ECO:0000256" key="4">
    <source>
        <dbReference type="ARBA" id="ARBA00022692"/>
    </source>
</evidence>
<reference evidence="13" key="1">
    <citation type="submission" date="2020-09" db="EMBL/GenBank/DDBJ databases">
        <authorList>
            <person name="Palma L."/>
            <person name="Caballero P."/>
            <person name="Berry C."/>
            <person name="Del Valle E."/>
        </authorList>
    </citation>
    <scope>NUCLEOTIDE SEQUENCE</scope>
    <source>
        <strain evidence="13">M</strain>
    </source>
</reference>
<evidence type="ECO:0000259" key="11">
    <source>
        <dbReference type="Pfam" id="PF00593"/>
    </source>
</evidence>
<feature type="chain" id="PRO_5043565589" evidence="10">
    <location>
        <begin position="24"/>
        <end position="753"/>
    </location>
</feature>
<dbReference type="PANTHER" id="PTHR30069">
    <property type="entry name" value="TONB-DEPENDENT OUTER MEMBRANE RECEPTOR"/>
    <property type="match status" value="1"/>
</dbReference>
<evidence type="ECO:0000313" key="13">
    <source>
        <dbReference type="EMBL" id="MBD2800296.1"/>
    </source>
</evidence>
<dbReference type="PANTHER" id="PTHR30069:SF50">
    <property type="entry name" value="TONB-DEPENDENT RECEPTOR HI_1217-RELATED"/>
    <property type="match status" value="1"/>
</dbReference>
<accession>A0AAW3YSK8</accession>
<evidence type="ECO:0000259" key="12">
    <source>
        <dbReference type="Pfam" id="PF07715"/>
    </source>
</evidence>
<comment type="caution">
    <text evidence="13">The sequence shown here is derived from an EMBL/GenBank/DDBJ whole genome shotgun (WGS) entry which is preliminary data.</text>
</comment>
<dbReference type="EMBL" id="JACXBF010000162">
    <property type="protein sequence ID" value="MBD2800296.1"/>
    <property type="molecule type" value="Genomic_DNA"/>
</dbReference>